<dbReference type="AlphaFoldDB" id="A0A1H8WIF1"/>
<evidence type="ECO:0000313" key="2">
    <source>
        <dbReference type="Proteomes" id="UP000198893"/>
    </source>
</evidence>
<evidence type="ECO:0000313" key="1">
    <source>
        <dbReference type="EMBL" id="SEP26868.1"/>
    </source>
</evidence>
<dbReference type="EMBL" id="FODS01000062">
    <property type="protein sequence ID" value="SEP26868.1"/>
    <property type="molecule type" value="Genomic_DNA"/>
</dbReference>
<dbReference type="RefSeq" id="WP_281242670.1">
    <property type="nucleotide sequence ID" value="NZ_FODS01000062.1"/>
</dbReference>
<organism evidence="1 2">
    <name type="scientific">Salinihabitans flavidus</name>
    <dbReference type="NCBI Taxonomy" id="569882"/>
    <lineage>
        <taxon>Bacteria</taxon>
        <taxon>Pseudomonadati</taxon>
        <taxon>Pseudomonadota</taxon>
        <taxon>Alphaproteobacteria</taxon>
        <taxon>Rhodobacterales</taxon>
        <taxon>Roseobacteraceae</taxon>
        <taxon>Salinihabitans</taxon>
    </lineage>
</organism>
<sequence length="43" mass="5241">MKDLTENERAWLVFFRMISLDRNPAPTLRRVQLLRRICEPKRA</sequence>
<dbReference type="Proteomes" id="UP000198893">
    <property type="component" value="Unassembled WGS sequence"/>
</dbReference>
<proteinExistence type="predicted"/>
<keyword evidence="2" id="KW-1185">Reference proteome</keyword>
<name>A0A1H8WIF1_9RHOB</name>
<accession>A0A1H8WIF1</accession>
<reference evidence="1 2" key="1">
    <citation type="submission" date="2016-10" db="EMBL/GenBank/DDBJ databases">
        <authorList>
            <person name="de Groot N.N."/>
        </authorList>
    </citation>
    <scope>NUCLEOTIDE SEQUENCE [LARGE SCALE GENOMIC DNA]</scope>
    <source>
        <strain evidence="1 2">DSM 27842</strain>
    </source>
</reference>
<protein>
    <submittedName>
        <fullName evidence="1">Uncharacterized protein</fullName>
    </submittedName>
</protein>
<gene>
    <name evidence="1" type="ORF">SAMN04490248_1625</name>
</gene>